<evidence type="ECO:0000256" key="4">
    <source>
        <dbReference type="ARBA" id="ARBA00023027"/>
    </source>
</evidence>
<protein>
    <recommendedName>
        <fullName evidence="7">DNA ligase</fullName>
        <ecNumber evidence="7">6.5.1.2</ecNumber>
    </recommendedName>
    <alternativeName>
        <fullName evidence="7">Polydeoxyribonucleotide synthase [NAD(+)]</fullName>
    </alternativeName>
</protein>
<evidence type="ECO:0000256" key="5">
    <source>
        <dbReference type="ARBA" id="ARBA00023204"/>
    </source>
</evidence>
<evidence type="ECO:0000256" key="7">
    <source>
        <dbReference type="HAMAP-Rule" id="MF_01588"/>
    </source>
</evidence>
<evidence type="ECO:0000256" key="1">
    <source>
        <dbReference type="ARBA" id="ARBA00022598"/>
    </source>
</evidence>
<keyword evidence="7" id="KW-0464">Manganese</keyword>
<keyword evidence="12" id="KW-1185">Reference proteome</keyword>
<dbReference type="Pfam" id="PF01653">
    <property type="entry name" value="DNA_ligase_aden"/>
    <property type="match status" value="1"/>
</dbReference>
<dbReference type="InterPro" id="IPR004150">
    <property type="entry name" value="NAD_DNA_ligase_OB"/>
</dbReference>
<comment type="catalytic activity">
    <reaction evidence="6 7">
        <text>NAD(+) + (deoxyribonucleotide)n-3'-hydroxyl + 5'-phospho-(deoxyribonucleotide)m = (deoxyribonucleotide)n+m + AMP + beta-nicotinamide D-nucleotide.</text>
        <dbReference type="EC" id="6.5.1.2"/>
    </reaction>
</comment>
<comment type="similarity">
    <text evidence="7">Belongs to the NAD-dependent DNA ligase family. LigA subfamily.</text>
</comment>
<reference evidence="11 12" key="1">
    <citation type="submission" date="2015-07" db="EMBL/GenBank/DDBJ databases">
        <title>Isolation and Genomic Characterization of a Novel Halophilic Metal-Reducing Deltaproteobacterium from the Deep Subsurface.</title>
        <authorList>
            <person name="Badalamenti J.P."/>
            <person name="Summers Z.M."/>
            <person name="Gralnick J.A."/>
            <person name="Bond D.R."/>
        </authorList>
    </citation>
    <scope>NUCLEOTIDE SEQUENCE [LARGE SCALE GENOMIC DNA]</scope>
    <source>
        <strain evidence="11 12">WTL</strain>
    </source>
</reference>
<keyword evidence="7" id="KW-0460">Magnesium</keyword>
<keyword evidence="7" id="KW-0862">Zinc</keyword>
<dbReference type="SMART" id="SM00532">
    <property type="entry name" value="LIGANc"/>
    <property type="match status" value="1"/>
</dbReference>
<accession>A0A0M4D582</accession>
<dbReference type="InterPro" id="IPR001679">
    <property type="entry name" value="DNA_ligase"/>
</dbReference>
<dbReference type="OrthoDB" id="9759736at2"/>
<dbReference type="PATRIC" id="fig|1603606.3.peg.3489"/>
<dbReference type="GO" id="GO:0006260">
    <property type="term" value="P:DNA replication"/>
    <property type="evidence" value="ECO:0007669"/>
    <property type="project" value="UniProtKB-KW"/>
</dbReference>
<dbReference type="InterPro" id="IPR012340">
    <property type="entry name" value="NA-bd_OB-fold"/>
</dbReference>
<dbReference type="SUPFAM" id="SSF47781">
    <property type="entry name" value="RuvA domain 2-like"/>
    <property type="match status" value="1"/>
</dbReference>
<dbReference type="Gene3D" id="1.10.287.610">
    <property type="entry name" value="Helix hairpin bin"/>
    <property type="match status" value="1"/>
</dbReference>
<dbReference type="SUPFAM" id="SSF50249">
    <property type="entry name" value="Nucleic acid-binding proteins"/>
    <property type="match status" value="1"/>
</dbReference>
<evidence type="ECO:0000256" key="3">
    <source>
        <dbReference type="ARBA" id="ARBA00022763"/>
    </source>
</evidence>
<evidence type="ECO:0000259" key="10">
    <source>
        <dbReference type="SMART" id="SM00532"/>
    </source>
</evidence>
<keyword evidence="3 7" id="KW-0227">DNA damage</keyword>
<keyword evidence="9" id="KW-0732">Signal</keyword>
<dbReference type="KEGG" id="des:DSOUD_3244"/>
<feature type="chain" id="PRO_5005791864" description="DNA ligase" evidence="9">
    <location>
        <begin position="21"/>
        <end position="625"/>
    </location>
</feature>
<dbReference type="RefSeq" id="WP_053551932.1">
    <property type="nucleotide sequence ID" value="NZ_CP010802.1"/>
</dbReference>
<dbReference type="Gene3D" id="3.30.470.30">
    <property type="entry name" value="DNA ligase/mRNA capping enzyme"/>
    <property type="match status" value="1"/>
</dbReference>
<feature type="active site" description="N6-AMP-lysine intermediate" evidence="7">
    <location>
        <position position="142"/>
    </location>
</feature>
<feature type="binding site" evidence="7">
    <location>
        <begin position="111"/>
        <end position="112"/>
    </location>
    <ligand>
        <name>NAD(+)</name>
        <dbReference type="ChEBI" id="CHEBI:57540"/>
    </ligand>
</feature>
<dbReference type="Pfam" id="PF03120">
    <property type="entry name" value="OB_DNA_ligase"/>
    <property type="match status" value="1"/>
</dbReference>
<evidence type="ECO:0000256" key="8">
    <source>
        <dbReference type="SAM" id="MobiDB-lite"/>
    </source>
</evidence>
<dbReference type="GO" id="GO:0006281">
    <property type="term" value="P:DNA repair"/>
    <property type="evidence" value="ECO:0007669"/>
    <property type="project" value="UniProtKB-KW"/>
</dbReference>
<dbReference type="NCBIfam" id="NF005932">
    <property type="entry name" value="PRK07956.1"/>
    <property type="match status" value="1"/>
</dbReference>
<keyword evidence="5 7" id="KW-0234">DNA repair</keyword>
<dbReference type="STRING" id="1603606.DSOUD_3244"/>
<feature type="region of interest" description="Disordered" evidence="8">
    <location>
        <begin position="603"/>
        <end position="625"/>
    </location>
</feature>
<keyword evidence="4 7" id="KW-0520">NAD</keyword>
<dbReference type="SUPFAM" id="SSF56091">
    <property type="entry name" value="DNA ligase/mRNA capping enzyme, catalytic domain"/>
    <property type="match status" value="1"/>
</dbReference>
<dbReference type="InterPro" id="IPR013840">
    <property type="entry name" value="DNAligase_N"/>
</dbReference>
<dbReference type="InterPro" id="IPR013839">
    <property type="entry name" value="DNAligase_adenylation"/>
</dbReference>
<dbReference type="Proteomes" id="UP000057158">
    <property type="component" value="Chromosome"/>
</dbReference>
<organism evidence="11 12">
    <name type="scientific">Desulfuromonas soudanensis</name>
    <dbReference type="NCBI Taxonomy" id="1603606"/>
    <lineage>
        <taxon>Bacteria</taxon>
        <taxon>Pseudomonadati</taxon>
        <taxon>Thermodesulfobacteriota</taxon>
        <taxon>Desulfuromonadia</taxon>
        <taxon>Desulfuromonadales</taxon>
        <taxon>Desulfuromonadaceae</taxon>
        <taxon>Desulfuromonas</taxon>
    </lineage>
</organism>
<feature type="binding site" evidence="7">
    <location>
        <begin position="63"/>
        <end position="67"/>
    </location>
    <ligand>
        <name>NAD(+)</name>
        <dbReference type="ChEBI" id="CHEBI:57540"/>
    </ligand>
</feature>
<feature type="binding site" evidence="7">
    <location>
        <position position="439"/>
    </location>
    <ligand>
        <name>Zn(2+)</name>
        <dbReference type="ChEBI" id="CHEBI:29105"/>
    </ligand>
</feature>
<dbReference type="EC" id="6.5.1.2" evidence="7"/>
<feature type="binding site" evidence="7">
    <location>
        <position position="316"/>
    </location>
    <ligand>
        <name>NAD(+)</name>
        <dbReference type="ChEBI" id="CHEBI:57540"/>
    </ligand>
</feature>
<dbReference type="InterPro" id="IPR041663">
    <property type="entry name" value="DisA/LigA_HHH"/>
</dbReference>
<dbReference type="GO" id="GO:0046872">
    <property type="term" value="F:metal ion binding"/>
    <property type="evidence" value="ECO:0007669"/>
    <property type="project" value="UniProtKB-KW"/>
</dbReference>
<dbReference type="Gene3D" id="1.10.150.20">
    <property type="entry name" value="5' to 3' exonuclease, C-terminal subdomain"/>
    <property type="match status" value="2"/>
</dbReference>
<evidence type="ECO:0000313" key="12">
    <source>
        <dbReference type="Proteomes" id="UP000057158"/>
    </source>
</evidence>
<feature type="signal peptide" evidence="9">
    <location>
        <begin position="1"/>
        <end position="20"/>
    </location>
</feature>
<dbReference type="PROSITE" id="PS51257">
    <property type="entry name" value="PROKAR_LIPOPROTEIN"/>
    <property type="match status" value="1"/>
</dbReference>
<feature type="binding site" evidence="7">
    <location>
        <position position="163"/>
    </location>
    <ligand>
        <name>NAD(+)</name>
        <dbReference type="ChEBI" id="CHEBI:57540"/>
    </ligand>
</feature>
<dbReference type="HAMAP" id="MF_01588">
    <property type="entry name" value="DNA_ligase_A"/>
    <property type="match status" value="1"/>
</dbReference>
<feature type="binding site" evidence="7">
    <location>
        <position position="199"/>
    </location>
    <ligand>
        <name>NAD(+)</name>
        <dbReference type="ChEBI" id="CHEBI:57540"/>
    </ligand>
</feature>
<dbReference type="Gene3D" id="2.40.50.140">
    <property type="entry name" value="Nucleic acid-binding proteins"/>
    <property type="match status" value="1"/>
</dbReference>
<name>A0A0M4D582_9BACT</name>
<keyword evidence="1 7" id="KW-0436">Ligase</keyword>
<comment type="caution">
    <text evidence="7">Lacks conserved residue(s) required for the propagation of feature annotation.</text>
</comment>
<feature type="domain" description="NAD-dependent DNA ligase N-terminal" evidence="10">
    <location>
        <begin position="34"/>
        <end position="462"/>
    </location>
</feature>
<gene>
    <name evidence="7" type="primary">ligA</name>
    <name evidence="11" type="ORF">DSOUD_3244</name>
</gene>
<dbReference type="AlphaFoldDB" id="A0A0M4D582"/>
<proteinExistence type="inferred from homology"/>
<evidence type="ECO:0000256" key="9">
    <source>
        <dbReference type="SAM" id="SignalP"/>
    </source>
</evidence>
<dbReference type="EMBL" id="CP010802">
    <property type="protein sequence ID" value="ALC17964.1"/>
    <property type="molecule type" value="Genomic_DNA"/>
</dbReference>
<evidence type="ECO:0000256" key="2">
    <source>
        <dbReference type="ARBA" id="ARBA00022705"/>
    </source>
</evidence>
<dbReference type="GO" id="GO:0003911">
    <property type="term" value="F:DNA ligase (NAD+) activity"/>
    <property type="evidence" value="ECO:0007669"/>
    <property type="project" value="UniProtKB-UniRule"/>
</dbReference>
<keyword evidence="2 7" id="KW-0235">DNA replication</keyword>
<evidence type="ECO:0000256" key="6">
    <source>
        <dbReference type="ARBA" id="ARBA00034005"/>
    </source>
</evidence>
<evidence type="ECO:0000313" key="11">
    <source>
        <dbReference type="EMBL" id="ALC17964.1"/>
    </source>
</evidence>
<comment type="cofactor">
    <cofactor evidence="7">
        <name>Mg(2+)</name>
        <dbReference type="ChEBI" id="CHEBI:18420"/>
    </cofactor>
    <cofactor evidence="7">
        <name>Mn(2+)</name>
        <dbReference type="ChEBI" id="CHEBI:29035"/>
    </cofactor>
</comment>
<dbReference type="Pfam" id="PF12826">
    <property type="entry name" value="HHH_2"/>
    <property type="match status" value="1"/>
</dbReference>
<comment type="function">
    <text evidence="7">DNA ligase that catalyzes the formation of phosphodiester linkages between 5'-phosphoryl and 3'-hydroxyl groups in double-stranded DNA using NAD as a coenzyme and as the energy source for the reaction. It is essential for DNA replication and repair of damaged DNA.</text>
</comment>
<feature type="binding site" evidence="7">
    <location>
        <position position="340"/>
    </location>
    <ligand>
        <name>NAD(+)</name>
        <dbReference type="ChEBI" id="CHEBI:57540"/>
    </ligand>
</feature>
<keyword evidence="7" id="KW-0479">Metal-binding</keyword>
<sequence length="625" mass="67007">MCRNLCLCFLFVLLPGMSSAVGASAGCPELVPVVAKKRMADLGGEIRYHDDLYYRGARPVVSDAAYDRLLGELLRLEGCFPELADPASPTAGVGSSDKEKLTVAHEGPMLSLNSTVGSEAVEALLRRLAQHRIGEPLLVQPKVDGLPVELLYKKGRLVSAATRGDGLSGEDVTERAGRVQGIPRQLIPPFPERLAVRGEVYADLPLFAAAQAGKTQEEWYSTPRYLAAATLRTGNPDPWALAALRFFPYQLVNPLSLGRTLESERQALQRLAAWGFPVAAAESRTARNLEEIRAVYRHYLIHRSEQPFAIDGIVVKADSLSLQKKLGEGRRAPSWAAAWKFPPATVRTTVVGIDWSTGRTGRRTPVAEVAPVTLGGISVARASLHSEAEMVRLGVSAGAEVIVALMGDVIPQIIEVVSRGPHPPGPLDLLTEAPAIDACLSDSPQCREQFLARALHFVSNKGLDIPGLGAGRLRTLIEAGRVTDLPSFFELQESDLAFLPGFGADSARQVSESLAAARRPPVSRLIRAIGIPGIGPANAERLGSHFPNLEYLAAAGVEELSAIPGLQSERAGNVRAFFASSGGQKLLKRLRLLGIVEPPEEPESAAITTTHRRGSFSAVLPPTLK</sequence>
<dbReference type="PIRSF" id="PIRSF001604">
    <property type="entry name" value="LigA"/>
    <property type="match status" value="1"/>
</dbReference>
<dbReference type="InterPro" id="IPR010994">
    <property type="entry name" value="RuvA_2-like"/>
</dbReference>
<feature type="binding site" evidence="7">
    <location>
        <position position="446"/>
    </location>
    <ligand>
        <name>Zn(2+)</name>
        <dbReference type="ChEBI" id="CHEBI:29105"/>
    </ligand>
</feature>